<dbReference type="InterPro" id="IPR045239">
    <property type="entry name" value="bHLH95_bHLH"/>
</dbReference>
<dbReference type="CDD" id="cd11393">
    <property type="entry name" value="bHLH_AtbHLH_like"/>
    <property type="match status" value="1"/>
</dbReference>
<dbReference type="GO" id="GO:0046983">
    <property type="term" value="F:protein dimerization activity"/>
    <property type="evidence" value="ECO:0007669"/>
    <property type="project" value="InterPro"/>
</dbReference>
<reference evidence="8" key="1">
    <citation type="submission" date="2020-07" db="EMBL/GenBank/DDBJ databases">
        <authorList>
            <person name="Lin J."/>
        </authorList>
    </citation>
    <scope>NUCLEOTIDE SEQUENCE</scope>
</reference>
<feature type="region of interest" description="Disordered" evidence="6">
    <location>
        <begin position="26"/>
        <end position="50"/>
    </location>
</feature>
<dbReference type="GO" id="GO:0000981">
    <property type="term" value="F:DNA-binding transcription factor activity, RNA polymerase II-specific"/>
    <property type="evidence" value="ECO:0007669"/>
    <property type="project" value="TreeGrafter"/>
</dbReference>
<dbReference type="InterPro" id="IPR011598">
    <property type="entry name" value="bHLH_dom"/>
</dbReference>
<feature type="domain" description="BHLH" evidence="7">
    <location>
        <begin position="324"/>
        <end position="373"/>
    </location>
</feature>
<dbReference type="PANTHER" id="PTHR16223">
    <property type="entry name" value="TRANSCRIPTION FACTOR BHLH83-RELATED"/>
    <property type="match status" value="1"/>
</dbReference>
<accession>A0A6V7PWH2</accession>
<evidence type="ECO:0000256" key="1">
    <source>
        <dbReference type="ARBA" id="ARBA00004123"/>
    </source>
</evidence>
<comment type="similarity">
    <text evidence="2">Belongs to the bHLH protein family.</text>
</comment>
<dbReference type="GO" id="GO:0005634">
    <property type="term" value="C:nucleus"/>
    <property type="evidence" value="ECO:0007669"/>
    <property type="project" value="UniProtKB-SubCell"/>
</dbReference>
<protein>
    <recommendedName>
        <fullName evidence="7">BHLH domain-containing protein</fullName>
    </recommendedName>
</protein>
<dbReference type="InterPro" id="IPR036638">
    <property type="entry name" value="HLH_DNA-bd_sf"/>
</dbReference>
<dbReference type="PROSITE" id="PS50888">
    <property type="entry name" value="BHLH"/>
    <property type="match status" value="1"/>
</dbReference>
<evidence type="ECO:0000256" key="2">
    <source>
        <dbReference type="ARBA" id="ARBA00005510"/>
    </source>
</evidence>
<name>A0A6V7PWH2_ANACO</name>
<keyword evidence="3" id="KW-0805">Transcription regulation</keyword>
<evidence type="ECO:0000256" key="5">
    <source>
        <dbReference type="ARBA" id="ARBA00023242"/>
    </source>
</evidence>
<evidence type="ECO:0000259" key="7">
    <source>
        <dbReference type="PROSITE" id="PS50888"/>
    </source>
</evidence>
<dbReference type="GO" id="GO:0000978">
    <property type="term" value="F:RNA polymerase II cis-regulatory region sequence-specific DNA binding"/>
    <property type="evidence" value="ECO:0007669"/>
    <property type="project" value="TreeGrafter"/>
</dbReference>
<dbReference type="AlphaFoldDB" id="A0A6V7PWH2"/>
<keyword evidence="4" id="KW-0804">Transcription</keyword>
<dbReference type="PANTHER" id="PTHR16223:SF171">
    <property type="entry name" value="BASIC HELIX-LOOP-HELIX (BHLH) DNA-BINDING SUPERFAMILY PROTEIN"/>
    <property type="match status" value="1"/>
</dbReference>
<evidence type="ECO:0000256" key="6">
    <source>
        <dbReference type="SAM" id="MobiDB-lite"/>
    </source>
</evidence>
<feature type="region of interest" description="Disordered" evidence="6">
    <location>
        <begin position="287"/>
        <end position="323"/>
    </location>
</feature>
<organism evidence="8">
    <name type="scientific">Ananas comosus var. bracteatus</name>
    <name type="common">red pineapple</name>
    <dbReference type="NCBI Taxonomy" id="296719"/>
    <lineage>
        <taxon>Eukaryota</taxon>
        <taxon>Viridiplantae</taxon>
        <taxon>Streptophyta</taxon>
        <taxon>Embryophyta</taxon>
        <taxon>Tracheophyta</taxon>
        <taxon>Spermatophyta</taxon>
        <taxon>Magnoliopsida</taxon>
        <taxon>Liliopsida</taxon>
        <taxon>Poales</taxon>
        <taxon>Bromeliaceae</taxon>
        <taxon>Bromelioideae</taxon>
        <taxon>Ananas</taxon>
    </lineage>
</organism>
<sequence>MWHVGRSNGFSSSSCDDVDVDASTPTTTLVNAAPNGGRSGSAPTLCRRRPRSTASFRSPWSTACGARFCCESSGNGGTMHNNHGVGGENFLDLLNSKSLTPELFDVPAYESYPKPSKLGNNTYYEFTDTTAAPALNHLEALELSHYNPSMVETAEIKMTHPSMNLATNWCSTAASPNPRYSGSNLYETHSSLSQARERSGVVLQQQHPSYMEPFNAPIDLNNSLMELNNKLNYSGVAELPWSSNRNFSDFIAFNGCLKKPDQVGVRASKHCMMNSSESYERKKQAYEVTSMRGDGRGSGAASVGKKRKSEESSEALLKKPKNESSSAAASLRVQVPKVKLAEKITALQQLVSPFGKTDTASVLHETIVYIKLLHEQIQLLSDPYIKSSSCKDQNLWGVDQRKEKEEAKLELRSRGLCLVPLSCTSQVYRDNNGPDYWTLPYRSCLYR</sequence>
<feature type="compositionally biased region" description="Basic and acidic residues" evidence="6">
    <location>
        <begin position="308"/>
        <end position="322"/>
    </location>
</feature>
<dbReference type="EMBL" id="LR862153">
    <property type="protein sequence ID" value="CAD1835264.1"/>
    <property type="molecule type" value="Genomic_DNA"/>
</dbReference>
<keyword evidence="5" id="KW-0539">Nucleus</keyword>
<comment type="subcellular location">
    <subcellularLocation>
        <location evidence="1">Nucleus</location>
    </subcellularLocation>
</comment>
<evidence type="ECO:0000256" key="3">
    <source>
        <dbReference type="ARBA" id="ARBA00023015"/>
    </source>
</evidence>
<dbReference type="InterPro" id="IPR045843">
    <property type="entry name" value="IND-like"/>
</dbReference>
<proteinExistence type="inferred from homology"/>
<evidence type="ECO:0000256" key="4">
    <source>
        <dbReference type="ARBA" id="ARBA00023163"/>
    </source>
</evidence>
<gene>
    <name evidence="8" type="ORF">CB5_LOCUS18475</name>
</gene>
<evidence type="ECO:0000313" key="8">
    <source>
        <dbReference type="EMBL" id="CAD1835264.1"/>
    </source>
</evidence>
<dbReference type="SUPFAM" id="SSF47459">
    <property type="entry name" value="HLH, helix-loop-helix DNA-binding domain"/>
    <property type="match status" value="1"/>
</dbReference>